<feature type="compositionally biased region" description="Basic and acidic residues" evidence="2">
    <location>
        <begin position="758"/>
        <end position="771"/>
    </location>
</feature>
<sequence length="844" mass="91418">MTSHLDDVPPPPYSETDIYSNLGAANHRTSSRDDASSATSNGEVIYTPPLTPHSSHTQQNFASEADRLTTVSAEAYFESRPAPALLLSPAASAPAGTQQGQQQLTHSIRVGPRSSPGDLPYPGDLLARRDVRVEDWQTFVNYLIPHYSAESNESLVDRKLRAEGIDSSPKAADGGEARSPVEAQLDQIRSPAEAAQRRQNLEDTVREWNDGFFGPRGVVILLEQQQQPYAGAETPRGEPAMPGGWDQSFDGADAAGQQQPTGGSRFRRFNPFGGGNAGGPNGAASRGWRFAGITIDGDRVAFGDNVVADRSGVRIGRFVADNEGVRLGGSTLFPGPGAGPTGHVSRGWPVNSTPSAPPAPPGQSAPPAPPAPPAPYGYTPAQAECGIDEPHRHDKNGRCMGTRRDSGGGRWGGGRGRHGHRGEGRRARSASTSSSGSSSSSSSSSDASSVGSLPDWDDLRDQQLPVARQRLQEWLDHPDMIITRDSVREAREQIKAAKKEANAAAAAARGPGRGSPAIAEPLDRAALRSQVKAMMGQWKALKKQQRQLRRQLKRQKKAHRRAEHRERRQVRREMRRSKREVRREGRRGGGECGRGGRGPWWRGGQPPQPPLGAPWSPLHGQHPMFGPGHGPPGHHFGPGQQPPRGFAENMQDFGERMGAWGRDVGQAGAEYGDRMGAWGTGFGRSFTGGPGGGRWWRDGRHQPPPHHGDDKFPGTWPSDAEDAGGDAAHHAASRAKYQAVQSLHGELDQKKAELARLKEQQRVQAEQERIQAEQQQQQQQKGEEGKPVGVEDTNRSGHETEGTVRGLELELQALEKTVEKLNLEADEEYARELAQEEERSQQTA</sequence>
<dbReference type="AlphaFoldDB" id="A0AA38SBF9"/>
<feature type="region of interest" description="Disordered" evidence="2">
    <location>
        <begin position="228"/>
        <end position="282"/>
    </location>
</feature>
<dbReference type="EMBL" id="JANBVO010000002">
    <property type="protein sequence ID" value="KAJ9156541.1"/>
    <property type="molecule type" value="Genomic_DNA"/>
</dbReference>
<name>A0AA38SBF9_9PEZI</name>
<evidence type="ECO:0000313" key="3">
    <source>
        <dbReference type="EMBL" id="KAJ9156541.1"/>
    </source>
</evidence>
<evidence type="ECO:0000256" key="1">
    <source>
        <dbReference type="SAM" id="Coils"/>
    </source>
</evidence>
<keyword evidence="4" id="KW-1185">Reference proteome</keyword>
<dbReference type="GO" id="GO:0003682">
    <property type="term" value="F:chromatin binding"/>
    <property type="evidence" value="ECO:0007669"/>
    <property type="project" value="TreeGrafter"/>
</dbReference>
<dbReference type="PANTHER" id="PTHR43941">
    <property type="entry name" value="STRUCTURAL MAINTENANCE OF CHROMOSOMES PROTEIN 2"/>
    <property type="match status" value="1"/>
</dbReference>
<dbReference type="PANTHER" id="PTHR43941:SF1">
    <property type="entry name" value="STRUCTURAL MAINTENANCE OF CHROMOSOMES PROTEIN 2"/>
    <property type="match status" value="1"/>
</dbReference>
<feature type="region of interest" description="Disordered" evidence="2">
    <location>
        <begin position="543"/>
        <end position="611"/>
    </location>
</feature>
<feature type="region of interest" description="Disordered" evidence="2">
    <location>
        <begin position="681"/>
        <end position="744"/>
    </location>
</feature>
<feature type="region of interest" description="Disordered" evidence="2">
    <location>
        <begin position="1"/>
        <end position="60"/>
    </location>
</feature>
<dbReference type="GO" id="GO:0000793">
    <property type="term" value="C:condensed chromosome"/>
    <property type="evidence" value="ECO:0007669"/>
    <property type="project" value="TreeGrafter"/>
</dbReference>
<feature type="region of interest" description="Disordered" evidence="2">
    <location>
        <begin position="330"/>
        <end position="458"/>
    </location>
</feature>
<evidence type="ECO:0000313" key="4">
    <source>
        <dbReference type="Proteomes" id="UP001174694"/>
    </source>
</evidence>
<dbReference type="GO" id="GO:0000796">
    <property type="term" value="C:condensin complex"/>
    <property type="evidence" value="ECO:0007669"/>
    <property type="project" value="TreeGrafter"/>
</dbReference>
<feature type="compositionally biased region" description="Low complexity" evidence="2">
    <location>
        <begin position="429"/>
        <end position="452"/>
    </location>
</feature>
<evidence type="ECO:0000256" key="2">
    <source>
        <dbReference type="SAM" id="MobiDB-lite"/>
    </source>
</evidence>
<feature type="coiled-coil region" evidence="1">
    <location>
        <begin position="480"/>
        <end position="507"/>
    </location>
</feature>
<gene>
    <name evidence="3" type="ORF">NKR23_g950</name>
</gene>
<dbReference type="GO" id="GO:0007076">
    <property type="term" value="P:mitotic chromosome condensation"/>
    <property type="evidence" value="ECO:0007669"/>
    <property type="project" value="TreeGrafter"/>
</dbReference>
<feature type="region of interest" description="Disordered" evidence="2">
    <location>
        <begin position="92"/>
        <end position="123"/>
    </location>
</feature>
<reference evidence="3" key="1">
    <citation type="submission" date="2022-07" db="EMBL/GenBank/DDBJ databases">
        <title>Fungi with potential for degradation of polypropylene.</title>
        <authorList>
            <person name="Gostincar C."/>
        </authorList>
    </citation>
    <scope>NUCLEOTIDE SEQUENCE</scope>
    <source>
        <strain evidence="3">EXF-13308</strain>
    </source>
</reference>
<dbReference type="Proteomes" id="UP001174694">
    <property type="component" value="Unassembled WGS sequence"/>
</dbReference>
<keyword evidence="1" id="KW-0175">Coiled coil</keyword>
<feature type="compositionally biased region" description="Polar residues" evidence="2">
    <location>
        <begin position="96"/>
        <end position="106"/>
    </location>
</feature>
<proteinExistence type="predicted"/>
<feature type="compositionally biased region" description="Basic and acidic residues" evidence="2">
    <location>
        <begin position="695"/>
        <end position="712"/>
    </location>
</feature>
<dbReference type="GO" id="GO:0000785">
    <property type="term" value="C:chromatin"/>
    <property type="evidence" value="ECO:0007669"/>
    <property type="project" value="TreeGrafter"/>
</dbReference>
<feature type="compositionally biased region" description="Pro residues" evidence="2">
    <location>
        <begin position="355"/>
        <end position="375"/>
    </location>
</feature>
<feature type="region of interest" description="Disordered" evidence="2">
    <location>
        <begin position="758"/>
        <end position="808"/>
    </location>
</feature>
<feature type="compositionally biased region" description="Basic residues" evidence="2">
    <location>
        <begin position="543"/>
        <end position="580"/>
    </location>
</feature>
<accession>A0AA38SBF9</accession>
<feature type="compositionally biased region" description="Gly residues" evidence="2">
    <location>
        <begin position="681"/>
        <end position="694"/>
    </location>
</feature>
<protein>
    <recommendedName>
        <fullName evidence="5">RING finger domain-containing protein</fullName>
    </recommendedName>
</protein>
<feature type="compositionally biased region" description="Basic and acidic residues" evidence="2">
    <location>
        <begin position="792"/>
        <end position="802"/>
    </location>
</feature>
<evidence type="ECO:0008006" key="5">
    <source>
        <dbReference type="Google" id="ProtNLM"/>
    </source>
</evidence>
<feature type="compositionally biased region" description="Gly residues" evidence="2">
    <location>
        <begin position="272"/>
        <end position="281"/>
    </location>
</feature>
<comment type="caution">
    <text evidence="3">The sequence shown here is derived from an EMBL/GenBank/DDBJ whole genome shotgun (WGS) entry which is preliminary data.</text>
</comment>
<organism evidence="3 4">
    <name type="scientific">Pleurostoma richardsiae</name>
    <dbReference type="NCBI Taxonomy" id="41990"/>
    <lineage>
        <taxon>Eukaryota</taxon>
        <taxon>Fungi</taxon>
        <taxon>Dikarya</taxon>
        <taxon>Ascomycota</taxon>
        <taxon>Pezizomycotina</taxon>
        <taxon>Sordariomycetes</taxon>
        <taxon>Sordariomycetidae</taxon>
        <taxon>Calosphaeriales</taxon>
        <taxon>Pleurostomataceae</taxon>
        <taxon>Pleurostoma</taxon>
    </lineage>
</organism>